<reference evidence="2" key="1">
    <citation type="journal article" date="2021" name="PeerJ">
        <title>Extensive microbial diversity within the chicken gut microbiome revealed by metagenomics and culture.</title>
        <authorList>
            <person name="Gilroy R."/>
            <person name="Ravi A."/>
            <person name="Getino M."/>
            <person name="Pursley I."/>
            <person name="Horton D.L."/>
            <person name="Alikhan N.F."/>
            <person name="Baker D."/>
            <person name="Gharbi K."/>
            <person name="Hall N."/>
            <person name="Watson M."/>
            <person name="Adriaenssens E.M."/>
            <person name="Foster-Nyarko E."/>
            <person name="Jarju S."/>
            <person name="Secka A."/>
            <person name="Antonio M."/>
            <person name="Oren A."/>
            <person name="Chaudhuri R.R."/>
            <person name="La Ragione R."/>
            <person name="Hildebrand F."/>
            <person name="Pallen M.J."/>
        </authorList>
    </citation>
    <scope>NUCLEOTIDE SEQUENCE</scope>
    <source>
        <strain evidence="2">ChiHejej3B27-3195</strain>
    </source>
</reference>
<accession>A0A9D1UTB3</accession>
<dbReference type="Proteomes" id="UP000824151">
    <property type="component" value="Unassembled WGS sequence"/>
</dbReference>
<reference evidence="2" key="2">
    <citation type="submission" date="2021-04" db="EMBL/GenBank/DDBJ databases">
        <authorList>
            <person name="Gilroy R."/>
        </authorList>
    </citation>
    <scope>NUCLEOTIDE SEQUENCE</scope>
    <source>
        <strain evidence="2">ChiHejej3B27-3195</strain>
    </source>
</reference>
<protein>
    <submittedName>
        <fullName evidence="2">Glycosyltransferase</fullName>
    </submittedName>
</protein>
<dbReference type="Gene3D" id="3.40.50.2000">
    <property type="entry name" value="Glycogen Phosphorylase B"/>
    <property type="match status" value="1"/>
</dbReference>
<organism evidence="2 3">
    <name type="scientific">Candidatus Nesterenkonia stercoripullorum</name>
    <dbReference type="NCBI Taxonomy" id="2838701"/>
    <lineage>
        <taxon>Bacteria</taxon>
        <taxon>Bacillati</taxon>
        <taxon>Actinomycetota</taxon>
        <taxon>Actinomycetes</taxon>
        <taxon>Micrococcales</taxon>
        <taxon>Micrococcaceae</taxon>
        <taxon>Nesterenkonia</taxon>
    </lineage>
</organism>
<sequence>MTDPGTAYDVDVIHLSDFRLPGGTTSSISEEVRVQSEVGLTTALVHAASSITNYPNAWSAHMQKILGLPRVHVASARSRLHAKVLVIRHPTVIYSAKPNFEGISADTVVVVVNHAAIDAGGTEHYPVEATDRRVRELFGKEPIWAPIGPVVRQTVLQQTTRVPLRETDWVNVFGMPDHLGERTGFISDKPVIGRHSRPQPGKWPATAKDIRAAYPESDAFYVEILGGAQVAESKLKYVPRRWNVIPFGGEDPYHFLSRIDFWVYMHHPDLKEAFGRAAMEAMAAGCVAIMPPYMEDLFGDAGLYATPGQVQKLVTSLYADPERFLQMSHRAQQFARGFRPHAHIERLEELGVHPPDPSTIVEDRTPTLTAGRASRRNVLVLSGDDVAARDVAARDAAAHDTPAPDGAPHETAPYDTAPHGTAPNDTAGFVEALRDRSDRLVHMRISGDAAPHGETADPAVIVATAEAMNAPDAEWQEYVSQRIARMGDVVEPSDVVVIGDCLSDGVVRGMHQLTGMRSWVRPGPGRAQDESSLAYQGQFSRVLTAGDESAAALADAVMGERGTVA</sequence>
<gene>
    <name evidence="2" type="ORF">H9871_07625</name>
</gene>
<evidence type="ECO:0000313" key="2">
    <source>
        <dbReference type="EMBL" id="HIX00001.1"/>
    </source>
</evidence>
<dbReference type="SUPFAM" id="SSF53756">
    <property type="entry name" value="UDP-Glycosyltransferase/glycogen phosphorylase"/>
    <property type="match status" value="1"/>
</dbReference>
<dbReference type="AlphaFoldDB" id="A0A9D1UTB3"/>
<name>A0A9D1UTB3_9MICC</name>
<evidence type="ECO:0000313" key="3">
    <source>
        <dbReference type="Proteomes" id="UP000824151"/>
    </source>
</evidence>
<comment type="caution">
    <text evidence="2">The sequence shown here is derived from an EMBL/GenBank/DDBJ whole genome shotgun (WGS) entry which is preliminary data.</text>
</comment>
<feature type="region of interest" description="Disordered" evidence="1">
    <location>
        <begin position="393"/>
        <end position="426"/>
    </location>
</feature>
<evidence type="ECO:0000256" key="1">
    <source>
        <dbReference type="SAM" id="MobiDB-lite"/>
    </source>
</evidence>
<proteinExistence type="predicted"/>
<dbReference type="EMBL" id="DXGD01000282">
    <property type="protein sequence ID" value="HIX00001.1"/>
    <property type="molecule type" value="Genomic_DNA"/>
</dbReference>